<name>A0A1F5YDD2_9BACT</name>
<dbReference type="Proteomes" id="UP000176992">
    <property type="component" value="Unassembled WGS sequence"/>
</dbReference>
<dbReference type="AlphaFoldDB" id="A0A1F5YDD2"/>
<dbReference type="EMBL" id="MFIV01000161">
    <property type="protein sequence ID" value="OGF98154.1"/>
    <property type="molecule type" value="Genomic_DNA"/>
</dbReference>
<dbReference type="CDD" id="cd06259">
    <property type="entry name" value="YdcF-like"/>
    <property type="match status" value="1"/>
</dbReference>
<reference evidence="2 3" key="1">
    <citation type="journal article" date="2016" name="Nat. Commun.">
        <title>Thousands of microbial genomes shed light on interconnected biogeochemical processes in an aquifer system.</title>
        <authorList>
            <person name="Anantharaman K."/>
            <person name="Brown C.T."/>
            <person name="Hug L.A."/>
            <person name="Sharon I."/>
            <person name="Castelle C.J."/>
            <person name="Probst A.J."/>
            <person name="Thomas B.C."/>
            <person name="Singh A."/>
            <person name="Wilkins M.J."/>
            <person name="Karaoz U."/>
            <person name="Brodie E.L."/>
            <person name="Williams K.H."/>
            <person name="Hubbard S.S."/>
            <person name="Banfield J.F."/>
        </authorList>
    </citation>
    <scope>NUCLEOTIDE SEQUENCE [LARGE SCALE GENOMIC DNA]</scope>
</reference>
<accession>A0A1F5YDD2</accession>
<sequence>MLRRLCAGFLILAAMAALILAGLWLSRHWCLAELGAYLVVDQPPERSGAIVAVSGSQERRQWAVELYRRGYADRLIFNVSDTTYYFGMPIDPVESIMQMASAAGIPRDSLLINPGISSTWEDARATRETVLKLGLRSILVVSSPFNMRRVCLTYKHRLGDLPLKMTFCSVPFEREKLSPESWWSRERELQMVVDEYIKIVFYEFKYFH</sequence>
<evidence type="ECO:0000313" key="2">
    <source>
        <dbReference type="EMBL" id="OGF98154.1"/>
    </source>
</evidence>
<comment type="caution">
    <text evidence="2">The sequence shown here is derived from an EMBL/GenBank/DDBJ whole genome shotgun (WGS) entry which is preliminary data.</text>
</comment>
<feature type="domain" description="DUF218" evidence="1">
    <location>
        <begin position="54"/>
        <end position="197"/>
    </location>
</feature>
<dbReference type="InterPro" id="IPR003848">
    <property type="entry name" value="DUF218"/>
</dbReference>
<proteinExistence type="predicted"/>
<gene>
    <name evidence="2" type="ORF">A2Z86_07250</name>
</gene>
<protein>
    <recommendedName>
        <fullName evidence="1">DUF218 domain-containing protein</fullName>
    </recommendedName>
</protein>
<dbReference type="Pfam" id="PF02698">
    <property type="entry name" value="DUF218"/>
    <property type="match status" value="1"/>
</dbReference>
<organism evidence="2 3">
    <name type="scientific">Candidatus Glassbacteria bacterium GWA2_58_10</name>
    <dbReference type="NCBI Taxonomy" id="1817865"/>
    <lineage>
        <taxon>Bacteria</taxon>
        <taxon>Candidatus Glassiibacteriota</taxon>
    </lineage>
</organism>
<evidence type="ECO:0000259" key="1">
    <source>
        <dbReference type="Pfam" id="PF02698"/>
    </source>
</evidence>
<evidence type="ECO:0000313" key="3">
    <source>
        <dbReference type="Proteomes" id="UP000176992"/>
    </source>
</evidence>
<dbReference type="InterPro" id="IPR014729">
    <property type="entry name" value="Rossmann-like_a/b/a_fold"/>
</dbReference>
<dbReference type="Gene3D" id="3.40.50.620">
    <property type="entry name" value="HUPs"/>
    <property type="match status" value="1"/>
</dbReference>